<organism evidence="2 3">
    <name type="scientific">Helicobacter anseris</name>
    <dbReference type="NCBI Taxonomy" id="375926"/>
    <lineage>
        <taxon>Bacteria</taxon>
        <taxon>Pseudomonadati</taxon>
        <taxon>Campylobacterota</taxon>
        <taxon>Epsilonproteobacteria</taxon>
        <taxon>Campylobacterales</taxon>
        <taxon>Helicobacteraceae</taxon>
        <taxon>Helicobacter</taxon>
    </lineage>
</organism>
<dbReference type="PROSITE" id="PS51192">
    <property type="entry name" value="HELICASE_ATP_BIND_1"/>
    <property type="match status" value="1"/>
</dbReference>
<dbReference type="Pfam" id="PF08463">
    <property type="entry name" value="EcoEI_R_C"/>
    <property type="match status" value="1"/>
</dbReference>
<dbReference type="RefSeq" id="WP_115578841.1">
    <property type="nucleotide sequence ID" value="NZ_NXLX01000006.1"/>
</dbReference>
<protein>
    <submittedName>
        <fullName evidence="2">Restriction endonuclease subunit R</fullName>
    </submittedName>
</protein>
<dbReference type="EMBL" id="NXLX01000006">
    <property type="protein sequence ID" value="RDU74011.1"/>
    <property type="molecule type" value="Genomic_DNA"/>
</dbReference>
<keyword evidence="3" id="KW-1185">Reference proteome</keyword>
<dbReference type="SUPFAM" id="SSF52540">
    <property type="entry name" value="P-loop containing nucleoside triphosphate hydrolases"/>
    <property type="match status" value="1"/>
</dbReference>
<reference evidence="2 3" key="1">
    <citation type="submission" date="2018-04" db="EMBL/GenBank/DDBJ databases">
        <title>Novel Campyloabacter and Helicobacter Species and Strains.</title>
        <authorList>
            <person name="Mannion A.J."/>
            <person name="Shen Z."/>
            <person name="Fox J.G."/>
        </authorList>
    </citation>
    <scope>NUCLEOTIDE SEQUENCE [LARGE SCALE GENOMIC DNA]</scope>
    <source>
        <strain evidence="2 3">MIT 04-9362</strain>
    </source>
</reference>
<comment type="caution">
    <text evidence="2">The sequence shown here is derived from an EMBL/GenBank/DDBJ whole genome shotgun (WGS) entry which is preliminary data.</text>
</comment>
<accession>A0A3D8JAU2</accession>
<keyword evidence="2" id="KW-0255">Endonuclease</keyword>
<dbReference type="InterPro" id="IPR013670">
    <property type="entry name" value="EcoEI_R_C_dom"/>
</dbReference>
<dbReference type="InterPro" id="IPR050742">
    <property type="entry name" value="Helicase_Restrict-Modif_Enz"/>
</dbReference>
<dbReference type="SMART" id="SM00487">
    <property type="entry name" value="DEXDc"/>
    <property type="match status" value="1"/>
</dbReference>
<proteinExistence type="predicted"/>
<dbReference type="Gene3D" id="3.90.1570.30">
    <property type="match status" value="1"/>
</dbReference>
<dbReference type="InterPro" id="IPR027417">
    <property type="entry name" value="P-loop_NTPase"/>
</dbReference>
<dbReference type="AlphaFoldDB" id="A0A3D8JAU2"/>
<feature type="domain" description="Helicase ATP-binding" evidence="1">
    <location>
        <begin position="170"/>
        <end position="356"/>
    </location>
</feature>
<gene>
    <name evidence="2" type="ORF">CQA57_03430</name>
</gene>
<sequence>MKKPEEIAREQIDQKLKLAGWEIQTKENFNRLASQGVAYCEFCTSDKKFADYVLYVEGKIIGIIEAKKSGYLLSGVFAQSSHYANFIPKGAPIFQNAPAFIYESNGEEIYFCDLREQDYRSRILSYFHTPSSLLNLIKSDPLRNFLKNIPLLEKNNLRECQYHAIKNLESSLAENHNRSLLQMATGSGKTYTACNISYRLLKYARAKRILFLVDRKDLGSQTLSEYENFKISNRSFSELYIINHITQNTIPEDSQIVIMTIQRLYSILTNTPLTEEDEELESSQTLQNVISKIPYNQSIPFDFFDFIIVDECHRSIYGNWRAILDYFDSFIIGLTATPSKLTFGFFQSNLIYSYTYEQSVLDGVNVDFWAWRIETNITQNGSVIPPKSLIIKRDKRDRKIIYEELDEELAYSNKDLDTKVLNRSQIRTILTEYKKLIYSQLFSERKSEDESKNLAYIPKTLIFAKDDHHAEEITLIAREVFGKGNTFAQKITHTNKNSKEAIRDFRTNPNFRIAITVDMIATGTDIKPLEVLIFMRNVKSSGYFEQMKGRGCRSIDDQALREVTPNAKSKNKFYIIDCIGVLDSAKILSTPIIKGDRAQTPTLKKAIEDIAKGIITPQNTSLLASKISRIAQKIDKKDEAYLQKLLEETFIPPIQTPLQGNFGENKEEYDFIPSNSLLSLSKQLYTLSNILEEDITLHPSTPTPLTQEEQKEQLANFITAPFNHASFRNSLINIAKILYIYIDELNTDEVTLSQPIESTNQIEDFERFIIEHKDSILALSILYDKKKIHITQNALEELKQKLQESQIDIAKLWKSYAKKQNKQSAYKNLTDLISLVRLGYQQIKELHSFAENANKLYELYLGRLINKGIHLTKEQRNLFDTIKECIITEGYFSQKDFGEYFADEGGIAYANRVLGDSFKLEVCLEELYEALVG</sequence>
<keyword evidence="2" id="KW-0540">Nuclease</keyword>
<dbReference type="InterPro" id="IPR014001">
    <property type="entry name" value="Helicase_ATP-bd"/>
</dbReference>
<dbReference type="InterPro" id="IPR001650">
    <property type="entry name" value="Helicase_C-like"/>
</dbReference>
<dbReference type="InterPro" id="IPR007409">
    <property type="entry name" value="Restrct_endonuc_type1_HsdR_N"/>
</dbReference>
<keyword evidence="2" id="KW-0378">Hydrolase</keyword>
<dbReference type="Pfam" id="PF04313">
    <property type="entry name" value="HSDR_N"/>
    <property type="match status" value="1"/>
</dbReference>
<dbReference type="CDD" id="cd18032">
    <property type="entry name" value="DEXHc_RE_I_III_res"/>
    <property type="match status" value="1"/>
</dbReference>
<dbReference type="InterPro" id="IPR006935">
    <property type="entry name" value="Helicase/UvrB_N"/>
</dbReference>
<evidence type="ECO:0000259" key="1">
    <source>
        <dbReference type="PROSITE" id="PS51192"/>
    </source>
</evidence>
<dbReference type="Pfam" id="PF00271">
    <property type="entry name" value="Helicase_C"/>
    <property type="match status" value="1"/>
</dbReference>
<dbReference type="GO" id="GO:0009307">
    <property type="term" value="P:DNA restriction-modification system"/>
    <property type="evidence" value="ECO:0007669"/>
    <property type="project" value="UniProtKB-KW"/>
</dbReference>
<dbReference type="Pfam" id="PF04851">
    <property type="entry name" value="ResIII"/>
    <property type="match status" value="1"/>
</dbReference>
<dbReference type="GO" id="GO:0005524">
    <property type="term" value="F:ATP binding"/>
    <property type="evidence" value="ECO:0007669"/>
    <property type="project" value="UniProtKB-KW"/>
</dbReference>
<dbReference type="GO" id="GO:0003677">
    <property type="term" value="F:DNA binding"/>
    <property type="evidence" value="ECO:0007669"/>
    <property type="project" value="UniProtKB-KW"/>
</dbReference>
<evidence type="ECO:0000313" key="3">
    <source>
        <dbReference type="Proteomes" id="UP000256695"/>
    </source>
</evidence>
<name>A0A3D8JAU2_9HELI</name>
<evidence type="ECO:0000313" key="2">
    <source>
        <dbReference type="EMBL" id="RDU74011.1"/>
    </source>
</evidence>
<dbReference type="Proteomes" id="UP000256695">
    <property type="component" value="Unassembled WGS sequence"/>
</dbReference>
<dbReference type="GO" id="GO:0005829">
    <property type="term" value="C:cytosol"/>
    <property type="evidence" value="ECO:0007669"/>
    <property type="project" value="TreeGrafter"/>
</dbReference>
<dbReference type="Gene3D" id="3.40.50.300">
    <property type="entry name" value="P-loop containing nucleotide triphosphate hydrolases"/>
    <property type="match status" value="2"/>
</dbReference>
<dbReference type="GO" id="GO:0009035">
    <property type="term" value="F:type I site-specific deoxyribonuclease activity"/>
    <property type="evidence" value="ECO:0007669"/>
    <property type="project" value="UniProtKB-EC"/>
</dbReference>
<dbReference type="OrthoDB" id="9804086at2"/>
<dbReference type="PANTHER" id="PTHR47396">
    <property type="entry name" value="TYPE I RESTRICTION ENZYME ECOKI R PROTEIN"/>
    <property type="match status" value="1"/>
</dbReference>
<dbReference type="PANTHER" id="PTHR47396:SF1">
    <property type="entry name" value="ATP-DEPENDENT HELICASE IRC3-RELATED"/>
    <property type="match status" value="1"/>
</dbReference>